<dbReference type="AlphaFoldDB" id="A0A232EGC8"/>
<gene>
    <name evidence="1" type="ORF">TSAR_011109</name>
</gene>
<dbReference type="EMBL" id="NNAY01004794">
    <property type="protein sequence ID" value="OXU17401.1"/>
    <property type="molecule type" value="Genomic_DNA"/>
</dbReference>
<reference evidence="1 2" key="1">
    <citation type="journal article" date="2017" name="Curr. Biol.">
        <title>The Evolution of Venom by Co-option of Single-Copy Genes.</title>
        <authorList>
            <person name="Martinson E.O."/>
            <person name="Mrinalini"/>
            <person name="Kelkar Y.D."/>
            <person name="Chang C.H."/>
            <person name="Werren J.H."/>
        </authorList>
    </citation>
    <scope>NUCLEOTIDE SEQUENCE [LARGE SCALE GENOMIC DNA]</scope>
    <source>
        <strain evidence="1 2">Alberta</strain>
        <tissue evidence="1">Whole body</tissue>
    </source>
</reference>
<evidence type="ECO:0000313" key="1">
    <source>
        <dbReference type="EMBL" id="OXU17401.1"/>
    </source>
</evidence>
<protein>
    <submittedName>
        <fullName evidence="1">Uncharacterized protein</fullName>
    </submittedName>
</protein>
<keyword evidence="2" id="KW-1185">Reference proteome</keyword>
<accession>A0A232EGC8</accession>
<sequence>MYTGWTILIYYGKYLRFMVGHRKMF</sequence>
<dbReference type="Proteomes" id="UP000215335">
    <property type="component" value="Unassembled WGS sequence"/>
</dbReference>
<name>A0A232EGC8_9HYME</name>
<comment type="caution">
    <text evidence="1">The sequence shown here is derived from an EMBL/GenBank/DDBJ whole genome shotgun (WGS) entry which is preliminary data.</text>
</comment>
<evidence type="ECO:0000313" key="2">
    <source>
        <dbReference type="Proteomes" id="UP000215335"/>
    </source>
</evidence>
<organism evidence="1 2">
    <name type="scientific">Trichomalopsis sarcophagae</name>
    <dbReference type="NCBI Taxonomy" id="543379"/>
    <lineage>
        <taxon>Eukaryota</taxon>
        <taxon>Metazoa</taxon>
        <taxon>Ecdysozoa</taxon>
        <taxon>Arthropoda</taxon>
        <taxon>Hexapoda</taxon>
        <taxon>Insecta</taxon>
        <taxon>Pterygota</taxon>
        <taxon>Neoptera</taxon>
        <taxon>Endopterygota</taxon>
        <taxon>Hymenoptera</taxon>
        <taxon>Apocrita</taxon>
        <taxon>Proctotrupomorpha</taxon>
        <taxon>Chalcidoidea</taxon>
        <taxon>Pteromalidae</taxon>
        <taxon>Pteromalinae</taxon>
        <taxon>Trichomalopsis</taxon>
    </lineage>
</organism>
<proteinExistence type="predicted"/>